<evidence type="ECO:0000313" key="2">
    <source>
        <dbReference type="EMBL" id="KAB2397730.1"/>
    </source>
</evidence>
<reference evidence="2 3" key="1">
    <citation type="submission" date="2019-10" db="EMBL/GenBank/DDBJ databases">
        <title>Bacillus from the desert of Cuatro Cinegas, Coahuila.</title>
        <authorList>
            <person name="Olmedo-Alvarez G."/>
            <person name="Saldana S."/>
            <person name="Barcelo D."/>
        </authorList>
    </citation>
    <scope>NUCLEOTIDE SEQUENCE [LARGE SCALE GENOMIC DNA]</scope>
    <source>
        <strain evidence="2 3">CH417_13T</strain>
    </source>
</reference>
<feature type="domain" description="Tn3 transposase DDE" evidence="1">
    <location>
        <begin position="1"/>
        <end position="52"/>
    </location>
</feature>
<protein>
    <submittedName>
        <fullName evidence="2">Tn3 family transposase</fullName>
    </submittedName>
</protein>
<dbReference type="RefSeq" id="WP_151579489.1">
    <property type="nucleotide sequence ID" value="NZ_WBPP01000010.1"/>
</dbReference>
<gene>
    <name evidence="2" type="ORF">F8172_09895</name>
</gene>
<proteinExistence type="predicted"/>
<evidence type="ECO:0000313" key="3">
    <source>
        <dbReference type="Proteomes" id="UP000475765"/>
    </source>
</evidence>
<name>A0A9W7QHG1_BACCE</name>
<dbReference type="GO" id="GO:0006313">
    <property type="term" value="P:DNA transposition"/>
    <property type="evidence" value="ECO:0007669"/>
    <property type="project" value="InterPro"/>
</dbReference>
<dbReference type="EMBL" id="WBPP01000010">
    <property type="protein sequence ID" value="KAB2397730.1"/>
    <property type="molecule type" value="Genomic_DNA"/>
</dbReference>
<dbReference type="GO" id="GO:0004803">
    <property type="term" value="F:transposase activity"/>
    <property type="evidence" value="ECO:0007669"/>
    <property type="project" value="InterPro"/>
</dbReference>
<feature type="non-terminal residue" evidence="2">
    <location>
        <position position="1"/>
    </location>
</feature>
<dbReference type="AlphaFoldDB" id="A0A9W7QHG1"/>
<comment type="caution">
    <text evidence="2">The sequence shown here is derived from an EMBL/GenBank/DDBJ whole genome shotgun (WGS) entry which is preliminary data.</text>
</comment>
<evidence type="ECO:0000259" key="1">
    <source>
        <dbReference type="Pfam" id="PF01526"/>
    </source>
</evidence>
<dbReference type="InterPro" id="IPR002513">
    <property type="entry name" value="Tn3_Tnp_DDE_dom"/>
</dbReference>
<organism evidence="2 3">
    <name type="scientific">Bacillus cereus</name>
    <dbReference type="NCBI Taxonomy" id="1396"/>
    <lineage>
        <taxon>Bacteria</taxon>
        <taxon>Bacillati</taxon>
        <taxon>Bacillota</taxon>
        <taxon>Bacilli</taxon>
        <taxon>Bacillales</taxon>
        <taxon>Bacillaceae</taxon>
        <taxon>Bacillus</taxon>
        <taxon>Bacillus cereus group</taxon>
    </lineage>
</organism>
<sequence>LQLLISAIVLWNTVYISRAVDALCAKGVNIPEEYLQHISPLGWEHITLTGDYVWNLNGKTSFNNLRPLREKNSIKNR</sequence>
<dbReference type="Proteomes" id="UP000475765">
    <property type="component" value="Unassembled WGS sequence"/>
</dbReference>
<accession>A0A9W7QHG1</accession>
<dbReference type="Pfam" id="PF01526">
    <property type="entry name" value="DDE_Tnp_Tn3"/>
    <property type="match status" value="1"/>
</dbReference>